<comment type="caution">
    <text evidence="3">The sequence shown here is derived from an EMBL/GenBank/DDBJ whole genome shotgun (WGS) entry which is preliminary data.</text>
</comment>
<keyword evidence="1" id="KW-0472">Membrane</keyword>
<feature type="chain" id="PRO_5012330240" evidence="2">
    <location>
        <begin position="19"/>
        <end position="162"/>
    </location>
</feature>
<protein>
    <submittedName>
        <fullName evidence="3">Uncharacterized protein</fullName>
    </submittedName>
</protein>
<keyword evidence="2" id="KW-0732">Signal</keyword>
<keyword evidence="4" id="KW-1185">Reference proteome</keyword>
<organism evidence="3 4">
    <name type="scientific">Folsomia candida</name>
    <name type="common">Springtail</name>
    <dbReference type="NCBI Taxonomy" id="158441"/>
    <lineage>
        <taxon>Eukaryota</taxon>
        <taxon>Metazoa</taxon>
        <taxon>Ecdysozoa</taxon>
        <taxon>Arthropoda</taxon>
        <taxon>Hexapoda</taxon>
        <taxon>Collembola</taxon>
        <taxon>Entomobryomorpha</taxon>
        <taxon>Isotomoidea</taxon>
        <taxon>Isotomidae</taxon>
        <taxon>Proisotominae</taxon>
        <taxon>Folsomia</taxon>
    </lineage>
</organism>
<feature type="transmembrane region" description="Helical" evidence="1">
    <location>
        <begin position="111"/>
        <end position="133"/>
    </location>
</feature>
<name>A0A226DC17_FOLCA</name>
<gene>
    <name evidence="3" type="ORF">Fcan01_22671</name>
</gene>
<evidence type="ECO:0000313" key="4">
    <source>
        <dbReference type="Proteomes" id="UP000198287"/>
    </source>
</evidence>
<evidence type="ECO:0000256" key="2">
    <source>
        <dbReference type="SAM" id="SignalP"/>
    </source>
</evidence>
<accession>A0A226DC17</accession>
<dbReference type="AlphaFoldDB" id="A0A226DC17"/>
<feature type="transmembrane region" description="Helical" evidence="1">
    <location>
        <begin position="47"/>
        <end position="72"/>
    </location>
</feature>
<proteinExistence type="predicted"/>
<sequence length="162" mass="17962">MTFFLVLLIANCFGLLHLLRVPSEVVWVLNCSNDSEIKHREKGFHGFVPPYFIGIGLLAVITITAAPVTLLITSFIKPCMPPAFFTMATLPCKDWNHTTGNLLIRSVQGLVAAYTGLLFFSIPVFGLFVLFLYPVGVQLLLLQGNLKYCHLSISFGMALIDR</sequence>
<evidence type="ECO:0000313" key="3">
    <source>
        <dbReference type="EMBL" id="OXA42448.1"/>
    </source>
</evidence>
<feature type="signal peptide" evidence="2">
    <location>
        <begin position="1"/>
        <end position="18"/>
    </location>
</feature>
<reference evidence="3 4" key="1">
    <citation type="submission" date="2015-12" db="EMBL/GenBank/DDBJ databases">
        <title>The genome of Folsomia candida.</title>
        <authorList>
            <person name="Faddeeva A."/>
            <person name="Derks M.F."/>
            <person name="Anvar Y."/>
            <person name="Smit S."/>
            <person name="Van Straalen N."/>
            <person name="Roelofs D."/>
        </authorList>
    </citation>
    <scope>NUCLEOTIDE SEQUENCE [LARGE SCALE GENOMIC DNA]</scope>
    <source>
        <strain evidence="3 4">VU population</strain>
        <tissue evidence="3">Whole body</tissue>
    </source>
</reference>
<keyword evidence="1" id="KW-1133">Transmembrane helix</keyword>
<evidence type="ECO:0000256" key="1">
    <source>
        <dbReference type="SAM" id="Phobius"/>
    </source>
</evidence>
<dbReference type="Proteomes" id="UP000198287">
    <property type="component" value="Unassembled WGS sequence"/>
</dbReference>
<keyword evidence="1" id="KW-0812">Transmembrane</keyword>
<dbReference type="EMBL" id="LNIX01000026">
    <property type="protein sequence ID" value="OXA42448.1"/>
    <property type="molecule type" value="Genomic_DNA"/>
</dbReference>